<dbReference type="Pfam" id="PF13646">
    <property type="entry name" value="HEAT_2"/>
    <property type="match status" value="1"/>
</dbReference>
<feature type="signal peptide" evidence="1">
    <location>
        <begin position="1"/>
        <end position="30"/>
    </location>
</feature>
<dbReference type="InterPro" id="IPR016024">
    <property type="entry name" value="ARM-type_fold"/>
</dbReference>
<evidence type="ECO:0000256" key="1">
    <source>
        <dbReference type="SAM" id="SignalP"/>
    </source>
</evidence>
<dbReference type="PANTHER" id="PTHR12697">
    <property type="entry name" value="PBS LYASE HEAT-LIKE PROTEIN"/>
    <property type="match status" value="1"/>
</dbReference>
<proteinExistence type="predicted"/>
<dbReference type="Gene3D" id="1.25.10.10">
    <property type="entry name" value="Leucine-rich Repeat Variant"/>
    <property type="match status" value="1"/>
</dbReference>
<dbReference type="Pfam" id="PF03130">
    <property type="entry name" value="HEAT_PBS"/>
    <property type="match status" value="1"/>
</dbReference>
<protein>
    <recommendedName>
        <fullName evidence="4">HEAT repeat domain-containing protein</fullName>
    </recommendedName>
</protein>
<evidence type="ECO:0000313" key="3">
    <source>
        <dbReference type="Proteomes" id="UP001317742"/>
    </source>
</evidence>
<dbReference type="InterPro" id="IPR004155">
    <property type="entry name" value="PBS_lyase_HEAT"/>
</dbReference>
<feature type="chain" id="PRO_5045273883" description="HEAT repeat domain-containing protein" evidence="1">
    <location>
        <begin position="31"/>
        <end position="328"/>
    </location>
</feature>
<keyword evidence="3" id="KW-1185">Reference proteome</keyword>
<accession>A0ABN6S7F5</accession>
<name>A0ABN6S7F5_9BACT</name>
<sequence>MLDYRQFLTKNMYGTFVILLIGLLAFPVQAADTTNTALASEIASMLLSQDQIKRAAGVKALSENGQGCMECFLKITDNGTTDQRRGAVLALALLPVPELATNGLLKALNDKDATVRSLAAHALAKIGQAAAKPTARLLLHPDERVRNGAALALSKMGESAIPALTTMLKMDDPFAKAKAAWLLGRMGHEALPAVPALIHALNDKDIRVVHVICESLDLIGPNPAVVYHELTLIGISGSQCPVTRIGTNAAPSLVRLLTRPGTPMGNIALYTLARMGRVAEPALKAALATGTDSQKIAAALLLTGIDPELASTLPEELRRSMTGAMHTQ</sequence>
<dbReference type="SUPFAM" id="SSF48371">
    <property type="entry name" value="ARM repeat"/>
    <property type="match status" value="1"/>
</dbReference>
<dbReference type="SMART" id="SM00567">
    <property type="entry name" value="EZ_HEAT"/>
    <property type="match status" value="4"/>
</dbReference>
<organism evidence="2 3">
    <name type="scientific">Pseudodesulfovibrio nedwellii</name>
    <dbReference type="NCBI Taxonomy" id="2973072"/>
    <lineage>
        <taxon>Bacteria</taxon>
        <taxon>Pseudomonadati</taxon>
        <taxon>Thermodesulfobacteriota</taxon>
        <taxon>Desulfovibrionia</taxon>
        <taxon>Desulfovibrionales</taxon>
        <taxon>Desulfovibrionaceae</taxon>
    </lineage>
</organism>
<evidence type="ECO:0008006" key="4">
    <source>
        <dbReference type="Google" id="ProtNLM"/>
    </source>
</evidence>
<dbReference type="PANTHER" id="PTHR12697:SF5">
    <property type="entry name" value="DEOXYHYPUSINE HYDROXYLASE"/>
    <property type="match status" value="1"/>
</dbReference>
<gene>
    <name evidence="2" type="ORF">SYK_21850</name>
</gene>
<dbReference type="EMBL" id="AP026709">
    <property type="protein sequence ID" value="BDQ37825.1"/>
    <property type="molecule type" value="Genomic_DNA"/>
</dbReference>
<keyword evidence="1" id="KW-0732">Signal</keyword>
<reference evidence="2 3" key="1">
    <citation type="submission" date="2022-08" db="EMBL/GenBank/DDBJ databases">
        <title>Genome Sequence of the sulphate-reducing bacterium, Pseudodesulfovibrio sp. SYK.</title>
        <authorList>
            <person name="Kondo R."/>
            <person name="Kataoka T."/>
        </authorList>
    </citation>
    <scope>NUCLEOTIDE SEQUENCE [LARGE SCALE GENOMIC DNA]</scope>
    <source>
        <strain evidence="2 3">SYK</strain>
    </source>
</reference>
<evidence type="ECO:0000313" key="2">
    <source>
        <dbReference type="EMBL" id="BDQ37825.1"/>
    </source>
</evidence>
<dbReference type="InterPro" id="IPR011989">
    <property type="entry name" value="ARM-like"/>
</dbReference>
<dbReference type="Proteomes" id="UP001317742">
    <property type="component" value="Chromosome"/>
</dbReference>